<name>A0AA36IVV9_9DINO</name>
<feature type="region of interest" description="Disordered" evidence="1">
    <location>
        <begin position="58"/>
        <end position="88"/>
    </location>
</feature>
<keyword evidence="3" id="KW-1185">Reference proteome</keyword>
<evidence type="ECO:0000256" key="1">
    <source>
        <dbReference type="SAM" id="MobiDB-lite"/>
    </source>
</evidence>
<dbReference type="AlphaFoldDB" id="A0AA36IVV9"/>
<dbReference type="Proteomes" id="UP001178507">
    <property type="component" value="Unassembled WGS sequence"/>
</dbReference>
<protein>
    <submittedName>
        <fullName evidence="2">Uncharacterized protein</fullName>
    </submittedName>
</protein>
<accession>A0AA36IVV9</accession>
<gene>
    <name evidence="2" type="ORF">EVOR1521_LOCUS18626</name>
</gene>
<feature type="region of interest" description="Disordered" evidence="1">
    <location>
        <begin position="1"/>
        <end position="29"/>
    </location>
</feature>
<comment type="caution">
    <text evidence="2">The sequence shown here is derived from an EMBL/GenBank/DDBJ whole genome shotgun (WGS) entry which is preliminary data.</text>
</comment>
<dbReference type="EMBL" id="CAUJNA010002668">
    <property type="protein sequence ID" value="CAJ1393855.1"/>
    <property type="molecule type" value="Genomic_DNA"/>
</dbReference>
<organism evidence="2 3">
    <name type="scientific">Effrenium voratum</name>
    <dbReference type="NCBI Taxonomy" id="2562239"/>
    <lineage>
        <taxon>Eukaryota</taxon>
        <taxon>Sar</taxon>
        <taxon>Alveolata</taxon>
        <taxon>Dinophyceae</taxon>
        <taxon>Suessiales</taxon>
        <taxon>Symbiodiniaceae</taxon>
        <taxon>Effrenium</taxon>
    </lineage>
</organism>
<reference evidence="2" key="1">
    <citation type="submission" date="2023-08" db="EMBL/GenBank/DDBJ databases">
        <authorList>
            <person name="Chen Y."/>
            <person name="Shah S."/>
            <person name="Dougan E. K."/>
            <person name="Thang M."/>
            <person name="Chan C."/>
        </authorList>
    </citation>
    <scope>NUCLEOTIDE SEQUENCE</scope>
</reference>
<sequence>MATGVTGVTKAEASCGRNKLADSATKTGAKEARSFLPRLLFRKFASKLRLQVAVAEDWPRSGAKTPSKEAEAELAKLQSRDPPLPQGDVRKLGVPQALPVPAPVEIRSHIVSRKPRSPRRGQVVDMPGMGQVYVMEEDGAKWALVMKLSRNDFCHGSPRWTDGQAFNPHKMLDDSLPNIQEYDAKSIAFHKLQGVTAIRLQTGTGTSEVHFERSDTPEKLITTNDAKMSKHGGFNTWNYWNSWKSTFGSDRNGNPAFMRADKFVADPSPECRTNPEAGPLGCGQKCVFCMQAGDGSGCPVAPGAPHPNDVSSGIGLSVEFCGGGRAGDCSTGGHWSGQHRTLVWAKFSGSHRIFKMDISGVGQVYAKKDDGGAMWALVMKLSKNDFCHGSPRWTDGQAFNPHKMLDGSMPNIQEYDAKSIAFHRLKGVTAIRLETSTGTSEVHFERSDTPEKLITTNNAKMSKHGGFNTWNYWNSWKSTFGSDRNGNPAFMRADKFVADPSPECRANPEAGPLGCGQKCVFCMQAGDGSGCPVAPGGPQHNDVSSGIGLSVEFCGGGRAGDCSTGGHWSGHHRTLVWAQFSGT</sequence>
<proteinExistence type="predicted"/>
<evidence type="ECO:0000313" key="3">
    <source>
        <dbReference type="Proteomes" id="UP001178507"/>
    </source>
</evidence>
<evidence type="ECO:0000313" key="2">
    <source>
        <dbReference type="EMBL" id="CAJ1393855.1"/>
    </source>
</evidence>